<comment type="caution">
    <text evidence="2">The sequence shown here is derived from an EMBL/GenBank/DDBJ whole genome shotgun (WGS) entry which is preliminary data.</text>
</comment>
<organism evidence="2 3">
    <name type="scientific">Powellomyces hirtus</name>
    <dbReference type="NCBI Taxonomy" id="109895"/>
    <lineage>
        <taxon>Eukaryota</taxon>
        <taxon>Fungi</taxon>
        <taxon>Fungi incertae sedis</taxon>
        <taxon>Chytridiomycota</taxon>
        <taxon>Chytridiomycota incertae sedis</taxon>
        <taxon>Chytridiomycetes</taxon>
        <taxon>Spizellomycetales</taxon>
        <taxon>Powellomycetaceae</taxon>
        <taxon>Powellomyces</taxon>
    </lineage>
</organism>
<dbReference type="InterPro" id="IPR043502">
    <property type="entry name" value="DNA/RNA_pol_sf"/>
</dbReference>
<dbReference type="STRING" id="109895.A0A507DNL0"/>
<keyword evidence="2" id="KW-0808">Transferase</keyword>
<name>A0A507DNL0_9FUNG</name>
<dbReference type="Pfam" id="PF07727">
    <property type="entry name" value="RVT_2"/>
    <property type="match status" value="1"/>
</dbReference>
<dbReference type="InterPro" id="IPR013103">
    <property type="entry name" value="RVT_2"/>
</dbReference>
<keyword evidence="2" id="KW-0548">Nucleotidyltransferase</keyword>
<dbReference type="AlphaFoldDB" id="A0A507DNL0"/>
<gene>
    <name evidence="2" type="ORF">PhCBS80983_g06480</name>
</gene>
<dbReference type="PANTHER" id="PTHR11439:SF467">
    <property type="entry name" value="INTEGRASE CATALYTIC DOMAIN-CONTAINING PROTEIN"/>
    <property type="match status" value="1"/>
</dbReference>
<dbReference type="SUPFAM" id="SSF56672">
    <property type="entry name" value="DNA/RNA polymerases"/>
    <property type="match status" value="1"/>
</dbReference>
<dbReference type="GO" id="GO:0003887">
    <property type="term" value="F:DNA-directed DNA polymerase activity"/>
    <property type="evidence" value="ECO:0007669"/>
    <property type="project" value="UniProtKB-KW"/>
</dbReference>
<evidence type="ECO:0000259" key="1">
    <source>
        <dbReference type="Pfam" id="PF07727"/>
    </source>
</evidence>
<dbReference type="CDD" id="cd09272">
    <property type="entry name" value="RNase_HI_RT_Ty1"/>
    <property type="match status" value="1"/>
</dbReference>
<reference evidence="2 3" key="1">
    <citation type="journal article" date="2019" name="Sci. Rep.">
        <title>Comparative genomics of chytrid fungi reveal insights into the obligate biotrophic and pathogenic lifestyle of Synchytrium endobioticum.</title>
        <authorList>
            <person name="van de Vossenberg B.T.L.H."/>
            <person name="Warris S."/>
            <person name="Nguyen H.D.T."/>
            <person name="van Gent-Pelzer M.P.E."/>
            <person name="Joly D.L."/>
            <person name="van de Geest H.C."/>
            <person name="Bonants P.J.M."/>
            <person name="Smith D.S."/>
            <person name="Levesque C.A."/>
            <person name="van der Lee T.A.J."/>
        </authorList>
    </citation>
    <scope>NUCLEOTIDE SEQUENCE [LARGE SCALE GENOMIC DNA]</scope>
    <source>
        <strain evidence="2 3">CBS 809.83</strain>
    </source>
</reference>
<accession>A0A507DNL0</accession>
<keyword evidence="2" id="KW-0239">DNA-directed DNA polymerase</keyword>
<dbReference type="PANTHER" id="PTHR11439">
    <property type="entry name" value="GAG-POL-RELATED RETROTRANSPOSON"/>
    <property type="match status" value="1"/>
</dbReference>
<evidence type="ECO:0000313" key="2">
    <source>
        <dbReference type="EMBL" id="TPX52460.1"/>
    </source>
</evidence>
<feature type="domain" description="Reverse transcriptase Ty1/copia-type" evidence="1">
    <location>
        <begin position="2"/>
        <end position="182"/>
    </location>
</feature>
<dbReference type="EMBL" id="QEAQ01000361">
    <property type="protein sequence ID" value="TPX52460.1"/>
    <property type="molecule type" value="Genomic_DNA"/>
</dbReference>
<sequence length="344" mass="38199">MVLAIAAIEDMELEQMDAVTAFFNPNIAEEIYMEQPEGFAIAGQEDLVCRLRRSLYSLKQSSRNWNQLLDARLKQLGFVQSNADNCIYAPHAQDPKSALYLLVYVDNMILTSKSMVQINHIKTELSKQFKMTNMGALGLFLGVEITRDCPSHRLWLSQKHYLQKVLASFGMDNCKPVSTPMETSTCLTKAMEPQSNEERAQMASTPYRSAVGSLIYGMLGTRLDLAACVSHFMANPGPGHWQAVKRILRYVSGTLDAVLELAGSFSTAPDLEGYSDSDWAGCPDSRCSTTGFVFMFGGTVAWQSKRQPTVALSSPEAEYMALTQACKEAIWLRQLLIELGYPQG</sequence>
<evidence type="ECO:0000313" key="3">
    <source>
        <dbReference type="Proteomes" id="UP000318582"/>
    </source>
</evidence>
<protein>
    <submittedName>
        <fullName evidence="2">DNA-directed DNA polymerase</fullName>
    </submittedName>
</protein>
<keyword evidence="3" id="KW-1185">Reference proteome</keyword>
<dbReference type="Proteomes" id="UP000318582">
    <property type="component" value="Unassembled WGS sequence"/>
</dbReference>
<proteinExistence type="predicted"/>